<feature type="transmembrane region" description="Helical" evidence="1">
    <location>
        <begin position="27"/>
        <end position="46"/>
    </location>
</feature>
<dbReference type="Proteomes" id="UP000319897">
    <property type="component" value="Unassembled WGS sequence"/>
</dbReference>
<evidence type="ECO:0000313" key="3">
    <source>
        <dbReference type="Proteomes" id="UP000319897"/>
    </source>
</evidence>
<accession>A0A501XN87</accession>
<organism evidence="2 3">
    <name type="scientific">Sandaracinobacter neustonicus</name>
    <dbReference type="NCBI Taxonomy" id="1715348"/>
    <lineage>
        <taxon>Bacteria</taxon>
        <taxon>Pseudomonadati</taxon>
        <taxon>Pseudomonadota</taxon>
        <taxon>Alphaproteobacteria</taxon>
        <taxon>Sphingomonadales</taxon>
        <taxon>Sphingosinicellaceae</taxon>
        <taxon>Sandaracinobacter</taxon>
    </lineage>
</organism>
<keyword evidence="1" id="KW-0812">Transmembrane</keyword>
<dbReference type="AlphaFoldDB" id="A0A501XN87"/>
<protein>
    <submittedName>
        <fullName evidence="2">Uncharacterized protein</fullName>
    </submittedName>
</protein>
<feature type="transmembrane region" description="Helical" evidence="1">
    <location>
        <begin position="53"/>
        <end position="72"/>
    </location>
</feature>
<keyword evidence="3" id="KW-1185">Reference proteome</keyword>
<proteinExistence type="predicted"/>
<keyword evidence="1" id="KW-0472">Membrane</keyword>
<dbReference type="OrthoDB" id="7391824at2"/>
<dbReference type="RefSeq" id="WP_140927803.1">
    <property type="nucleotide sequence ID" value="NZ_VFSU01000021.1"/>
</dbReference>
<evidence type="ECO:0000313" key="2">
    <source>
        <dbReference type="EMBL" id="TPE61744.1"/>
    </source>
</evidence>
<dbReference type="EMBL" id="VFSU01000021">
    <property type="protein sequence ID" value="TPE61744.1"/>
    <property type="molecule type" value="Genomic_DNA"/>
</dbReference>
<gene>
    <name evidence="2" type="ORF">FJQ54_07515</name>
</gene>
<reference evidence="2 3" key="1">
    <citation type="submission" date="2019-06" db="EMBL/GenBank/DDBJ databases">
        <authorList>
            <person name="Lee I."/>
            <person name="Jang G.I."/>
            <person name="Hwang C.Y."/>
        </authorList>
    </citation>
    <scope>NUCLEOTIDE SEQUENCE [LARGE SCALE GENOMIC DNA]</scope>
    <source>
        <strain evidence="2 3">PAMC 28131</strain>
    </source>
</reference>
<comment type="caution">
    <text evidence="2">The sequence shown here is derived from an EMBL/GenBank/DDBJ whole genome shotgun (WGS) entry which is preliminary data.</text>
</comment>
<keyword evidence="1" id="KW-1133">Transmembrane helix</keyword>
<name>A0A501XN87_9SPHN</name>
<sequence>MLNVLSLLIGIVGGIIAAFGIIPFVGWANWFVIPIAGFGLVLGLISRRKEGQILNLVVIAIALVRLSLGGGFI</sequence>
<evidence type="ECO:0000256" key="1">
    <source>
        <dbReference type="SAM" id="Phobius"/>
    </source>
</evidence>